<dbReference type="GO" id="GO:0030424">
    <property type="term" value="C:axon"/>
    <property type="evidence" value="ECO:0007669"/>
    <property type="project" value="TreeGrafter"/>
</dbReference>
<dbReference type="GO" id="GO:0007635">
    <property type="term" value="P:chemosensory behavior"/>
    <property type="evidence" value="ECO:0007669"/>
    <property type="project" value="TreeGrafter"/>
</dbReference>
<dbReference type="GO" id="GO:0005886">
    <property type="term" value="C:plasma membrane"/>
    <property type="evidence" value="ECO:0007669"/>
    <property type="project" value="UniProtKB-SubCell"/>
</dbReference>
<evidence type="ECO:0000313" key="10">
    <source>
        <dbReference type="Proteomes" id="UP001152888"/>
    </source>
</evidence>
<dbReference type="GO" id="GO:0030425">
    <property type="term" value="C:dendrite"/>
    <property type="evidence" value="ECO:0007669"/>
    <property type="project" value="TreeGrafter"/>
</dbReference>
<dbReference type="InterPro" id="IPR013604">
    <property type="entry name" value="7TM_chemorcpt"/>
</dbReference>
<feature type="transmembrane region" description="Helical" evidence="8">
    <location>
        <begin position="141"/>
        <end position="163"/>
    </location>
</feature>
<evidence type="ECO:0000256" key="4">
    <source>
        <dbReference type="ARBA" id="ARBA00022989"/>
    </source>
</evidence>
<comment type="subcellular location">
    <subcellularLocation>
        <location evidence="1">Cell membrane</location>
        <topology evidence="1">Multi-pass membrane protein</topology>
    </subcellularLocation>
</comment>
<evidence type="ECO:0000256" key="8">
    <source>
        <dbReference type="SAM" id="Phobius"/>
    </source>
</evidence>
<dbReference type="AlphaFoldDB" id="A0A9P0LTB5"/>
<gene>
    <name evidence="9" type="ORF">ACAOBT_LOCUS25893</name>
</gene>
<evidence type="ECO:0000256" key="5">
    <source>
        <dbReference type="ARBA" id="ARBA00023136"/>
    </source>
</evidence>
<dbReference type="GO" id="GO:0050909">
    <property type="term" value="P:sensory perception of taste"/>
    <property type="evidence" value="ECO:0007669"/>
    <property type="project" value="InterPro"/>
</dbReference>
<evidence type="ECO:0000313" key="9">
    <source>
        <dbReference type="EMBL" id="CAH2000948.1"/>
    </source>
</evidence>
<dbReference type="PANTHER" id="PTHR21143">
    <property type="entry name" value="INVERTEBRATE GUSTATORY RECEPTOR"/>
    <property type="match status" value="1"/>
</dbReference>
<evidence type="ECO:0000256" key="1">
    <source>
        <dbReference type="ARBA" id="ARBA00004651"/>
    </source>
</evidence>
<keyword evidence="5 8" id="KW-0472">Membrane</keyword>
<keyword evidence="7" id="KW-0807">Transducer</keyword>
<keyword evidence="10" id="KW-1185">Reference proteome</keyword>
<dbReference type="Pfam" id="PF08395">
    <property type="entry name" value="7tm_7"/>
    <property type="match status" value="1"/>
</dbReference>
<evidence type="ECO:0000256" key="3">
    <source>
        <dbReference type="ARBA" id="ARBA00022692"/>
    </source>
</evidence>
<keyword evidence="3 8" id="KW-0812">Transmembrane</keyword>
<sequence length="243" mass="27885">MSHALFIGLFVYLSFIFDDKIDSTASLTVFTSLCICEYYCFLGTMCSLQVSSDINRKFKELELLLVSQVKNLSQELNGYSEEMIVRHIMKIGKLYRMISSIVESQNDIFGGVIMLMIWHSLVQILRCVNFLLLNWEQTQCLNVYVCLLTAFSMVETVLIILCCDKTSSSGAKIEKTCYKLQDRFGLDSRPRKEFLLLANVIRSHKPVFTAANYFVINRGTILEIIHIVSTYVIVIIKCNETFE</sequence>
<dbReference type="PANTHER" id="PTHR21143:SF104">
    <property type="entry name" value="GUSTATORY RECEPTOR 8A-RELATED"/>
    <property type="match status" value="1"/>
</dbReference>
<evidence type="ECO:0000256" key="6">
    <source>
        <dbReference type="ARBA" id="ARBA00023170"/>
    </source>
</evidence>
<proteinExistence type="predicted"/>
<feature type="transmembrane region" description="Helical" evidence="8">
    <location>
        <begin position="108"/>
        <end position="135"/>
    </location>
</feature>
<dbReference type="GO" id="GO:0007165">
    <property type="term" value="P:signal transduction"/>
    <property type="evidence" value="ECO:0007669"/>
    <property type="project" value="UniProtKB-KW"/>
</dbReference>
<dbReference type="Proteomes" id="UP001152888">
    <property type="component" value="Unassembled WGS sequence"/>
</dbReference>
<keyword evidence="2" id="KW-1003">Cell membrane</keyword>
<dbReference type="GO" id="GO:0043025">
    <property type="term" value="C:neuronal cell body"/>
    <property type="evidence" value="ECO:0007669"/>
    <property type="project" value="TreeGrafter"/>
</dbReference>
<comment type="caution">
    <text evidence="9">The sequence shown here is derived from an EMBL/GenBank/DDBJ whole genome shotgun (WGS) entry which is preliminary data.</text>
</comment>
<evidence type="ECO:0008006" key="11">
    <source>
        <dbReference type="Google" id="ProtNLM"/>
    </source>
</evidence>
<protein>
    <recommendedName>
        <fullName evidence="11">Gustatory receptor</fullName>
    </recommendedName>
</protein>
<evidence type="ECO:0000256" key="7">
    <source>
        <dbReference type="ARBA" id="ARBA00023224"/>
    </source>
</evidence>
<keyword evidence="4 8" id="KW-1133">Transmembrane helix</keyword>
<evidence type="ECO:0000256" key="2">
    <source>
        <dbReference type="ARBA" id="ARBA00022475"/>
    </source>
</evidence>
<organism evidence="9 10">
    <name type="scientific">Acanthoscelides obtectus</name>
    <name type="common">Bean weevil</name>
    <name type="synonym">Bruchus obtectus</name>
    <dbReference type="NCBI Taxonomy" id="200917"/>
    <lineage>
        <taxon>Eukaryota</taxon>
        <taxon>Metazoa</taxon>
        <taxon>Ecdysozoa</taxon>
        <taxon>Arthropoda</taxon>
        <taxon>Hexapoda</taxon>
        <taxon>Insecta</taxon>
        <taxon>Pterygota</taxon>
        <taxon>Neoptera</taxon>
        <taxon>Endopterygota</taxon>
        <taxon>Coleoptera</taxon>
        <taxon>Polyphaga</taxon>
        <taxon>Cucujiformia</taxon>
        <taxon>Chrysomeloidea</taxon>
        <taxon>Chrysomelidae</taxon>
        <taxon>Bruchinae</taxon>
        <taxon>Bruchini</taxon>
        <taxon>Acanthoscelides</taxon>
    </lineage>
</organism>
<name>A0A9P0LTB5_ACAOB</name>
<keyword evidence="6" id="KW-0675">Receptor</keyword>
<dbReference type="GO" id="GO:0008049">
    <property type="term" value="P:male courtship behavior"/>
    <property type="evidence" value="ECO:0007669"/>
    <property type="project" value="TreeGrafter"/>
</dbReference>
<accession>A0A9P0LTB5</accession>
<dbReference type="EMBL" id="CAKOFQ010007431">
    <property type="protein sequence ID" value="CAH2000948.1"/>
    <property type="molecule type" value="Genomic_DNA"/>
</dbReference>
<dbReference type="OrthoDB" id="6760735at2759"/>
<reference evidence="9" key="1">
    <citation type="submission" date="2022-03" db="EMBL/GenBank/DDBJ databases">
        <authorList>
            <person name="Sayadi A."/>
        </authorList>
    </citation>
    <scope>NUCLEOTIDE SEQUENCE</scope>
</reference>